<feature type="compositionally biased region" description="Polar residues" evidence="6">
    <location>
        <begin position="380"/>
        <end position="398"/>
    </location>
</feature>
<protein>
    <recommendedName>
        <fullName evidence="7">RING-type domain-containing protein</fullName>
    </recommendedName>
</protein>
<dbReference type="Gene3D" id="1.10.1170.10">
    <property type="entry name" value="Inhibitor Of Apoptosis Protein (2mihbC-IAP-1), Chain A"/>
    <property type="match status" value="1"/>
</dbReference>
<feature type="region of interest" description="Disordered" evidence="6">
    <location>
        <begin position="379"/>
        <end position="398"/>
    </location>
</feature>
<evidence type="ECO:0000256" key="6">
    <source>
        <dbReference type="SAM" id="MobiDB-lite"/>
    </source>
</evidence>
<feature type="region of interest" description="Disordered" evidence="6">
    <location>
        <begin position="1"/>
        <end position="37"/>
    </location>
</feature>
<dbReference type="InterPro" id="IPR013083">
    <property type="entry name" value="Znf_RING/FYVE/PHD"/>
</dbReference>
<feature type="region of interest" description="Disordered" evidence="6">
    <location>
        <begin position="50"/>
        <end position="84"/>
    </location>
</feature>
<evidence type="ECO:0000259" key="7">
    <source>
        <dbReference type="PROSITE" id="PS50089"/>
    </source>
</evidence>
<dbReference type="GO" id="GO:0005737">
    <property type="term" value="C:cytoplasm"/>
    <property type="evidence" value="ECO:0007669"/>
    <property type="project" value="TreeGrafter"/>
</dbReference>
<feature type="region of interest" description="Disordered" evidence="6">
    <location>
        <begin position="100"/>
        <end position="138"/>
    </location>
</feature>
<feature type="domain" description="RING-type" evidence="7">
    <location>
        <begin position="427"/>
        <end position="462"/>
    </location>
</feature>
<dbReference type="SMART" id="SM00238">
    <property type="entry name" value="BIR"/>
    <property type="match status" value="1"/>
</dbReference>
<feature type="compositionally biased region" description="Polar residues" evidence="6">
    <location>
        <begin position="24"/>
        <end position="36"/>
    </location>
</feature>
<evidence type="ECO:0000256" key="5">
    <source>
        <dbReference type="PROSITE-ProRule" id="PRU00175"/>
    </source>
</evidence>
<feature type="compositionally biased region" description="Polar residues" evidence="6">
    <location>
        <begin position="100"/>
        <end position="131"/>
    </location>
</feature>
<dbReference type="Proteomes" id="UP000005408">
    <property type="component" value="Unassembled WGS sequence"/>
</dbReference>
<dbReference type="FunFam" id="1.10.1170.10:FF:000002">
    <property type="entry name" value="Baculoviral IAP repeat containing 7"/>
    <property type="match status" value="1"/>
</dbReference>
<dbReference type="SMART" id="SM00184">
    <property type="entry name" value="RING"/>
    <property type="match status" value="1"/>
</dbReference>
<evidence type="ECO:0000256" key="4">
    <source>
        <dbReference type="ARBA" id="ARBA00022833"/>
    </source>
</evidence>
<dbReference type="InterPro" id="IPR001370">
    <property type="entry name" value="BIR_rpt"/>
</dbReference>
<name>A0A8W8JQZ5_MAGGI</name>
<dbReference type="SUPFAM" id="SSF57924">
    <property type="entry name" value="Inhibitor of apoptosis (IAP) repeat"/>
    <property type="match status" value="1"/>
</dbReference>
<dbReference type="GO" id="GO:0051726">
    <property type="term" value="P:regulation of cell cycle"/>
    <property type="evidence" value="ECO:0007669"/>
    <property type="project" value="TreeGrafter"/>
</dbReference>
<evidence type="ECO:0000313" key="9">
    <source>
        <dbReference type="Proteomes" id="UP000005408"/>
    </source>
</evidence>
<feature type="compositionally biased region" description="Low complexity" evidence="6">
    <location>
        <begin position="50"/>
        <end position="63"/>
    </location>
</feature>
<evidence type="ECO:0000313" key="8">
    <source>
        <dbReference type="EnsemblMetazoa" id="G19885.1:cds"/>
    </source>
</evidence>
<dbReference type="CDD" id="cd00022">
    <property type="entry name" value="BIR"/>
    <property type="match status" value="1"/>
</dbReference>
<keyword evidence="2" id="KW-0479">Metal-binding</keyword>
<dbReference type="PROSITE" id="PS50143">
    <property type="entry name" value="BIR_REPEAT_2"/>
    <property type="match status" value="1"/>
</dbReference>
<feature type="region of interest" description="Disordered" evidence="6">
    <location>
        <begin position="245"/>
        <end position="269"/>
    </location>
</feature>
<reference evidence="8" key="1">
    <citation type="submission" date="2022-08" db="UniProtKB">
        <authorList>
            <consortium name="EnsemblMetazoa"/>
        </authorList>
    </citation>
    <scope>IDENTIFICATION</scope>
    <source>
        <strain evidence="8">05x7-T-G4-1.051#20</strain>
    </source>
</reference>
<keyword evidence="4" id="KW-0862">Zinc</keyword>
<dbReference type="PROSITE" id="PS50089">
    <property type="entry name" value="ZF_RING_2"/>
    <property type="match status" value="1"/>
</dbReference>
<dbReference type="PANTHER" id="PTHR10044:SF139">
    <property type="entry name" value="DEATH-ASSOCIATED INHIBITOR OF APOPTOSIS 2"/>
    <property type="match status" value="1"/>
</dbReference>
<dbReference type="InterPro" id="IPR001841">
    <property type="entry name" value="Znf_RING"/>
</dbReference>
<dbReference type="GO" id="GO:0005634">
    <property type="term" value="C:nucleus"/>
    <property type="evidence" value="ECO:0007669"/>
    <property type="project" value="TreeGrafter"/>
</dbReference>
<feature type="compositionally biased region" description="Basic and acidic residues" evidence="6">
    <location>
        <begin position="248"/>
        <end position="269"/>
    </location>
</feature>
<evidence type="ECO:0000256" key="3">
    <source>
        <dbReference type="ARBA" id="ARBA00022771"/>
    </source>
</evidence>
<accession>A0A8W8JQZ5</accession>
<sequence length="474" mass="52519">MPPRPSIPSEEVQLNDTDTERTGPENTQAPVGSSNPILIGQLRMIQVVSASDSFEETSSSSDDSYSEDSEVTRGESRQQSSLQAEQTLSLIDAADEIANPSSNDQLQTGPSMQGSDVKSTWEISSTTNPFYESNERPEMENSQEITSSAPSYPMFESLFDRLRSLSNWPSHKTQTPHEMASAGFFYKGYGDFTQCFFCGGVLKDWEAEDDPLIEHARHFHDCAFAQQIQKQGFINLAKKRTANLNGQEHQEVNETSHKDTGDPTSAKAEEEKVVISPAVTSIKRMGYSKDKIKAAINIIKSRLPRGKHKISAQEILGVIFELNESSASGTLRDTVSENFLYDTTISESVMENTTYYMHYPTPNEEGKIFSTNEPYIAAEASSSAHPTEETSQNDQIDTCTNASSSPSFDDMTSLKQMNTDLRNQTLCKICVEKTVSIAFLPCGHLVCCEDCATAMRKCPICRELVRSTVKTWAS</sequence>
<comment type="similarity">
    <text evidence="1">Belongs to the IAP family.</text>
</comment>
<dbReference type="InterPro" id="IPR050784">
    <property type="entry name" value="IAP"/>
</dbReference>
<dbReference type="AlphaFoldDB" id="A0A8W8JQZ5"/>
<dbReference type="EnsemblMetazoa" id="G19885.1">
    <property type="protein sequence ID" value="G19885.1:cds"/>
    <property type="gene ID" value="G19885"/>
</dbReference>
<keyword evidence="3 5" id="KW-0863">Zinc-finger</keyword>
<evidence type="ECO:0000256" key="2">
    <source>
        <dbReference type="ARBA" id="ARBA00022723"/>
    </source>
</evidence>
<dbReference type="Gene3D" id="3.30.40.10">
    <property type="entry name" value="Zinc/RING finger domain, C3HC4 (zinc finger)"/>
    <property type="match status" value="1"/>
</dbReference>
<dbReference type="PANTHER" id="PTHR10044">
    <property type="entry name" value="INHIBITOR OF APOPTOSIS"/>
    <property type="match status" value="1"/>
</dbReference>
<dbReference type="CDD" id="cd16713">
    <property type="entry name" value="RING-HC_BIRC2_3_7"/>
    <property type="match status" value="1"/>
</dbReference>
<dbReference type="Pfam" id="PF00653">
    <property type="entry name" value="BIR"/>
    <property type="match status" value="1"/>
</dbReference>
<evidence type="ECO:0000256" key="1">
    <source>
        <dbReference type="ARBA" id="ARBA00006672"/>
    </source>
</evidence>
<proteinExistence type="inferred from homology"/>
<organism evidence="8 9">
    <name type="scientific">Magallana gigas</name>
    <name type="common">Pacific oyster</name>
    <name type="synonym">Crassostrea gigas</name>
    <dbReference type="NCBI Taxonomy" id="29159"/>
    <lineage>
        <taxon>Eukaryota</taxon>
        <taxon>Metazoa</taxon>
        <taxon>Spiralia</taxon>
        <taxon>Lophotrochozoa</taxon>
        <taxon>Mollusca</taxon>
        <taxon>Bivalvia</taxon>
        <taxon>Autobranchia</taxon>
        <taxon>Pteriomorphia</taxon>
        <taxon>Ostreida</taxon>
        <taxon>Ostreoidea</taxon>
        <taxon>Ostreidae</taxon>
        <taxon>Magallana</taxon>
    </lineage>
</organism>
<keyword evidence="9" id="KW-1185">Reference proteome</keyword>
<dbReference type="GO" id="GO:0008270">
    <property type="term" value="F:zinc ion binding"/>
    <property type="evidence" value="ECO:0007669"/>
    <property type="project" value="UniProtKB-KW"/>
</dbReference>
<dbReference type="Pfam" id="PF13920">
    <property type="entry name" value="zf-C3HC4_3"/>
    <property type="match status" value="1"/>
</dbReference>